<comment type="similarity">
    <text evidence="1">Belongs to the MT-A70-like family.</text>
</comment>
<proteinExistence type="inferred from homology"/>
<feature type="region of interest" description="Disordered" evidence="2">
    <location>
        <begin position="36"/>
        <end position="65"/>
    </location>
</feature>
<sequence>MAAKNPYAAETIAARQRIGRLKDRIAQRAAARRNLLSDKEATLGSMTDEPTEQEAIKDEPMEEKSSNLPLQQMIARHLLDPNTTIPTDNAKLRAAFSRPEMALRYEEALSNAGLSSIDTVIRDMGAGDAPALEIGEFEVNRGTRLMILGFSRQQLISLAGFDPAAQPGGPPAPFGMGGGGGMPMPGGPFGPGQSPQQRPPQKRAAPANELDSLLNKPTLQDRLKTEKGEELLELIAKPTAKENAVVKRFKTEGGSQIREYCPHLTKDDCRRAHASMFPCHRVHFRRLVFPWTDVSMGNCSYLDTCRHMKTCRYVHYELDDEPDLAGPDATDSASKSRPPVPAYLAALGEAQWIRCDIRTFDMTVLGKFGVIMADPPWEIHQDLPYGTMADDEMRKLNIGTLQDEGVIFLWVTGRAMELGRECLEIWGYKRVDELIWVKTNQLQRLIRTGRTGHWLNHSKEHCLVGVKGSPNINRCLDCDVLVGEVRETSRKPDEMYSLLERLSPGTRKVEIFARQHNVQPGWVCLGNQLNGVVIREPEMLERYEAEYGPAPTPNKA</sequence>
<dbReference type="PANTHER" id="PTHR12829">
    <property type="entry name" value="N6-ADENOSINE-METHYLTRANSFERASE"/>
    <property type="match status" value="1"/>
</dbReference>
<name>A0ABR2YQ95_9CHLO</name>
<evidence type="ECO:0008006" key="5">
    <source>
        <dbReference type="Google" id="ProtNLM"/>
    </source>
</evidence>
<gene>
    <name evidence="3" type="ORF">WJX75_007457</name>
</gene>
<evidence type="ECO:0000313" key="3">
    <source>
        <dbReference type="EMBL" id="KAK9909119.1"/>
    </source>
</evidence>
<dbReference type="InterPro" id="IPR029063">
    <property type="entry name" value="SAM-dependent_MTases_sf"/>
</dbReference>
<feature type="compositionally biased region" description="Basic and acidic residues" evidence="2">
    <location>
        <begin position="54"/>
        <end position="65"/>
    </location>
</feature>
<dbReference type="InterPro" id="IPR007757">
    <property type="entry name" value="MT-A70-like"/>
</dbReference>
<comment type="caution">
    <text evidence="3">The sequence shown here is derived from an EMBL/GenBank/DDBJ whole genome shotgun (WGS) entry which is preliminary data.</text>
</comment>
<keyword evidence="4" id="KW-1185">Reference proteome</keyword>
<organism evidence="3 4">
    <name type="scientific">Coccomyxa subellipsoidea</name>
    <dbReference type="NCBI Taxonomy" id="248742"/>
    <lineage>
        <taxon>Eukaryota</taxon>
        <taxon>Viridiplantae</taxon>
        <taxon>Chlorophyta</taxon>
        <taxon>core chlorophytes</taxon>
        <taxon>Trebouxiophyceae</taxon>
        <taxon>Trebouxiophyceae incertae sedis</taxon>
        <taxon>Coccomyxaceae</taxon>
        <taxon>Coccomyxa</taxon>
    </lineage>
</organism>
<dbReference type="Proteomes" id="UP001491310">
    <property type="component" value="Unassembled WGS sequence"/>
</dbReference>
<evidence type="ECO:0000256" key="1">
    <source>
        <dbReference type="PROSITE-ProRule" id="PRU00489"/>
    </source>
</evidence>
<feature type="region of interest" description="Disordered" evidence="2">
    <location>
        <begin position="164"/>
        <end position="222"/>
    </location>
</feature>
<evidence type="ECO:0000313" key="4">
    <source>
        <dbReference type="Proteomes" id="UP001491310"/>
    </source>
</evidence>
<accession>A0ABR2YQ95</accession>
<evidence type="ECO:0000256" key="2">
    <source>
        <dbReference type="SAM" id="MobiDB-lite"/>
    </source>
</evidence>
<dbReference type="SUPFAM" id="SSF53335">
    <property type="entry name" value="S-adenosyl-L-methionine-dependent methyltransferases"/>
    <property type="match status" value="1"/>
</dbReference>
<dbReference type="Pfam" id="PF05063">
    <property type="entry name" value="MT-A70"/>
    <property type="match status" value="1"/>
</dbReference>
<protein>
    <recommendedName>
        <fullName evidence="5">MT-A70-domain-containing protein</fullName>
    </recommendedName>
</protein>
<dbReference type="PROSITE" id="PS51143">
    <property type="entry name" value="MT_A70"/>
    <property type="match status" value="1"/>
</dbReference>
<reference evidence="3 4" key="1">
    <citation type="journal article" date="2024" name="Nat. Commun.">
        <title>Phylogenomics reveals the evolutionary origins of lichenization in chlorophyte algae.</title>
        <authorList>
            <person name="Puginier C."/>
            <person name="Libourel C."/>
            <person name="Otte J."/>
            <person name="Skaloud P."/>
            <person name="Haon M."/>
            <person name="Grisel S."/>
            <person name="Petersen M."/>
            <person name="Berrin J.G."/>
            <person name="Delaux P.M."/>
            <person name="Dal Grande F."/>
            <person name="Keller J."/>
        </authorList>
    </citation>
    <scope>NUCLEOTIDE SEQUENCE [LARGE SCALE GENOMIC DNA]</scope>
    <source>
        <strain evidence="3 4">SAG 216-7</strain>
    </source>
</reference>
<dbReference type="PANTHER" id="PTHR12829:SF2">
    <property type="entry name" value="N6-ADENOSINE-METHYLTRANSFERASE MT-A70-LIKE"/>
    <property type="match status" value="1"/>
</dbReference>
<feature type="compositionally biased region" description="Gly residues" evidence="2">
    <location>
        <begin position="175"/>
        <end position="190"/>
    </location>
</feature>
<dbReference type="EMBL" id="JALJOT010000007">
    <property type="protein sequence ID" value="KAK9909119.1"/>
    <property type="molecule type" value="Genomic_DNA"/>
</dbReference>